<dbReference type="EMBL" id="VLPK01000002">
    <property type="protein sequence ID" value="TSJ40805.1"/>
    <property type="molecule type" value="Genomic_DNA"/>
</dbReference>
<sequence>MSKFNTKELILAFSKLGEQLSNPDEALTELINNEHIYNAWFTPESVENAVKAIGGMLNEADLTIWLSKYDLDKNASPKKIGLILAGNIPLVGFHDVLCVLVTGNHALIKASTQDARLIKHFLEKLVTIDNRFAGQFSFVERLVDFDAVIATGSNNSSRYFEYYFGKVPNIIRKNRNSVAVITGTETKDQLYNLGHDIFNYFGLGCRNVSKLLIPNGYDLAKFFEAIEPYKDIINHNKYNNNYGYNRSIFLVGSEQHLDNNFLILKEDERLTSPLAVLFYSYYDDIKAVEDLINTEAENIQCVVSTAQLNINSQLVDFGQSQHPQLWDYADGVDTMDFLTNLHTFEAER</sequence>
<keyword evidence="3" id="KW-1185">Reference proteome</keyword>
<comment type="caution">
    <text evidence="2">The sequence shown here is derived from an EMBL/GenBank/DDBJ whole genome shotgun (WGS) entry which is preliminary data.</text>
</comment>
<gene>
    <name evidence="2" type="ORF">FO440_13780</name>
</gene>
<name>A0A556MLS3_9SPHI</name>
<dbReference type="OrthoDB" id="1522941at2"/>
<protein>
    <submittedName>
        <fullName evidence="2">Acyl-CoA reductase</fullName>
    </submittedName>
</protein>
<evidence type="ECO:0000256" key="1">
    <source>
        <dbReference type="ARBA" id="ARBA00022857"/>
    </source>
</evidence>
<dbReference type="Pfam" id="PF05893">
    <property type="entry name" value="LuxC"/>
    <property type="match status" value="1"/>
</dbReference>
<reference evidence="2 3" key="1">
    <citation type="submission" date="2019-07" db="EMBL/GenBank/DDBJ databases">
        <authorList>
            <person name="Huq M.A."/>
        </authorList>
    </citation>
    <scope>NUCLEOTIDE SEQUENCE [LARGE SCALE GENOMIC DNA]</scope>
    <source>
        <strain evidence="2 3">MAH-19</strain>
    </source>
</reference>
<accession>A0A556MLS3</accession>
<dbReference type="Proteomes" id="UP000318733">
    <property type="component" value="Unassembled WGS sequence"/>
</dbReference>
<dbReference type="GO" id="GO:0008218">
    <property type="term" value="P:bioluminescence"/>
    <property type="evidence" value="ECO:0007669"/>
    <property type="project" value="InterPro"/>
</dbReference>
<keyword evidence="1" id="KW-0521">NADP</keyword>
<dbReference type="InterPro" id="IPR016161">
    <property type="entry name" value="Ald_DH/histidinol_DH"/>
</dbReference>
<evidence type="ECO:0000313" key="3">
    <source>
        <dbReference type="Proteomes" id="UP000318733"/>
    </source>
</evidence>
<dbReference type="InterPro" id="IPR008670">
    <property type="entry name" value="CoA_reduct_LuxC"/>
</dbReference>
<dbReference type="GO" id="GO:0003995">
    <property type="term" value="F:acyl-CoA dehydrogenase activity"/>
    <property type="evidence" value="ECO:0007669"/>
    <property type="project" value="InterPro"/>
</dbReference>
<proteinExistence type="predicted"/>
<dbReference type="RefSeq" id="WP_144248843.1">
    <property type="nucleotide sequence ID" value="NZ_VLPK01000002.1"/>
</dbReference>
<organism evidence="2 3">
    <name type="scientific">Mucilaginibacter corticis</name>
    <dbReference type="NCBI Taxonomy" id="2597670"/>
    <lineage>
        <taxon>Bacteria</taxon>
        <taxon>Pseudomonadati</taxon>
        <taxon>Bacteroidota</taxon>
        <taxon>Sphingobacteriia</taxon>
        <taxon>Sphingobacteriales</taxon>
        <taxon>Sphingobacteriaceae</taxon>
        <taxon>Mucilaginibacter</taxon>
    </lineage>
</organism>
<dbReference type="AlphaFoldDB" id="A0A556MLS3"/>
<dbReference type="SUPFAM" id="SSF53720">
    <property type="entry name" value="ALDH-like"/>
    <property type="match status" value="1"/>
</dbReference>
<evidence type="ECO:0000313" key="2">
    <source>
        <dbReference type="EMBL" id="TSJ40805.1"/>
    </source>
</evidence>